<evidence type="ECO:0000313" key="2">
    <source>
        <dbReference type="EMBL" id="OMJ80191.1"/>
    </source>
</evidence>
<organism evidence="2 3">
    <name type="scientific">Stentor coeruleus</name>
    <dbReference type="NCBI Taxonomy" id="5963"/>
    <lineage>
        <taxon>Eukaryota</taxon>
        <taxon>Sar</taxon>
        <taxon>Alveolata</taxon>
        <taxon>Ciliophora</taxon>
        <taxon>Postciliodesmatophora</taxon>
        <taxon>Heterotrichea</taxon>
        <taxon>Heterotrichida</taxon>
        <taxon>Stentoridae</taxon>
        <taxon>Stentor</taxon>
    </lineage>
</organism>
<dbReference type="EMBL" id="MPUH01000434">
    <property type="protein sequence ID" value="OMJ80191.1"/>
    <property type="molecule type" value="Genomic_DNA"/>
</dbReference>
<name>A0A1R2BU16_9CILI</name>
<feature type="compositionally biased region" description="Basic and acidic residues" evidence="1">
    <location>
        <begin position="7"/>
        <end position="17"/>
    </location>
</feature>
<accession>A0A1R2BU16</accession>
<dbReference type="OrthoDB" id="323739at2759"/>
<protein>
    <submittedName>
        <fullName evidence="2">Uncharacterized protein</fullName>
    </submittedName>
</protein>
<sequence>MGNVCCTDRRIKKEEKASPTPKTPKPKTPKSNLNKSSKSIRLTPNNLLTNEILLSHPSPPPKSLQHIVDFNESLIEELEYDITEGTDLSETEKEKILNLFSTYSNEVPGDEKEAFEGFSQIKILSASNSLYDHTLLISNFAVYVVKCDDFNYVYRRVRLETILIILIREDIKAMILHCANNELDGDLWIETSCIEDIHNCIQTMFRYFTQRYIPTHTYPESQFKTRFNKIPPSLTYSLTSEENLKANDAVIQHGKIAENILLIKAGKTVYKGKFIDSVAVLTTKGFYYLNNDFRFVLRLEIKQIKGLIITDKIDKFVIEKINGEHFLWTLNSKFVTEIEKLYMNIKQERLRIIKKDDIDIDEYIELSLKNKRQSFTII</sequence>
<feature type="region of interest" description="Disordered" evidence="1">
    <location>
        <begin position="1"/>
        <end position="40"/>
    </location>
</feature>
<keyword evidence="3" id="KW-1185">Reference proteome</keyword>
<reference evidence="2 3" key="1">
    <citation type="submission" date="2016-11" db="EMBL/GenBank/DDBJ databases">
        <title>The macronuclear genome of Stentor coeruleus: a giant cell with tiny introns.</title>
        <authorList>
            <person name="Slabodnick M."/>
            <person name="Ruby J.G."/>
            <person name="Reiff S.B."/>
            <person name="Swart E.C."/>
            <person name="Gosai S."/>
            <person name="Prabakaran S."/>
            <person name="Witkowska E."/>
            <person name="Larue G.E."/>
            <person name="Fisher S."/>
            <person name="Freeman R.M."/>
            <person name="Gunawardena J."/>
            <person name="Chu W."/>
            <person name="Stover N.A."/>
            <person name="Gregory B.D."/>
            <person name="Nowacki M."/>
            <person name="Derisi J."/>
            <person name="Roy S.W."/>
            <person name="Marshall W.F."/>
            <person name="Sood P."/>
        </authorList>
    </citation>
    <scope>NUCLEOTIDE SEQUENCE [LARGE SCALE GENOMIC DNA]</scope>
    <source>
        <strain evidence="2">WM001</strain>
    </source>
</reference>
<dbReference type="AlphaFoldDB" id="A0A1R2BU16"/>
<comment type="caution">
    <text evidence="2">The sequence shown here is derived from an EMBL/GenBank/DDBJ whole genome shotgun (WGS) entry which is preliminary data.</text>
</comment>
<feature type="compositionally biased region" description="Low complexity" evidence="1">
    <location>
        <begin position="29"/>
        <end position="39"/>
    </location>
</feature>
<gene>
    <name evidence="2" type="ORF">SteCoe_19596</name>
</gene>
<evidence type="ECO:0000256" key="1">
    <source>
        <dbReference type="SAM" id="MobiDB-lite"/>
    </source>
</evidence>
<proteinExistence type="predicted"/>
<evidence type="ECO:0000313" key="3">
    <source>
        <dbReference type="Proteomes" id="UP000187209"/>
    </source>
</evidence>
<dbReference type="Proteomes" id="UP000187209">
    <property type="component" value="Unassembled WGS sequence"/>
</dbReference>